<name>A0A562M7V5_9SPHI</name>
<reference evidence="12 13" key="1">
    <citation type="journal article" date="2015" name="Stand. Genomic Sci.">
        <title>Genomic Encyclopedia of Bacterial and Archaeal Type Strains, Phase III: the genomes of soil and plant-associated and newly described type strains.</title>
        <authorList>
            <person name="Whitman W.B."/>
            <person name="Woyke T."/>
            <person name="Klenk H.P."/>
            <person name="Zhou Y."/>
            <person name="Lilburn T.G."/>
            <person name="Beck B.J."/>
            <person name="De Vos P."/>
            <person name="Vandamme P."/>
            <person name="Eisen J.A."/>
            <person name="Garrity G."/>
            <person name="Hugenholtz P."/>
            <person name="Kyrpides N.C."/>
        </authorList>
    </citation>
    <scope>NUCLEOTIDE SEQUENCE [LARGE SCALE GENOMIC DNA]</scope>
    <source>
        <strain evidence="12 13">CGMCC 1.6855</strain>
    </source>
</reference>
<accession>A0A562M7V5</accession>
<keyword evidence="10" id="KW-0732">Signal</keyword>
<dbReference type="EMBL" id="VLKR01000035">
    <property type="protein sequence ID" value="TWI15960.1"/>
    <property type="molecule type" value="Genomic_DNA"/>
</dbReference>
<keyword evidence="9" id="KW-0472">Membrane</keyword>
<dbReference type="GO" id="GO:0055085">
    <property type="term" value="P:transmembrane transport"/>
    <property type="evidence" value="ECO:0007669"/>
    <property type="project" value="InterPro"/>
</dbReference>
<evidence type="ECO:0000256" key="7">
    <source>
        <dbReference type="ARBA" id="ARBA00022927"/>
    </source>
</evidence>
<evidence type="ECO:0000256" key="10">
    <source>
        <dbReference type="SAM" id="SignalP"/>
    </source>
</evidence>
<keyword evidence="7" id="KW-0653">Protein transport</keyword>
<keyword evidence="3" id="KW-0813">Transport</keyword>
<comment type="caution">
    <text evidence="12">The sequence shown here is derived from an EMBL/GenBank/DDBJ whole genome shotgun (WGS) entry which is preliminary data.</text>
</comment>
<dbReference type="Pfam" id="PF03544">
    <property type="entry name" value="TonB_C"/>
    <property type="match status" value="1"/>
</dbReference>
<evidence type="ECO:0000256" key="4">
    <source>
        <dbReference type="ARBA" id="ARBA00022475"/>
    </source>
</evidence>
<dbReference type="OrthoDB" id="1039448at2"/>
<dbReference type="PANTHER" id="PTHR33446">
    <property type="entry name" value="PROTEIN TONB-RELATED"/>
    <property type="match status" value="1"/>
</dbReference>
<evidence type="ECO:0000256" key="8">
    <source>
        <dbReference type="ARBA" id="ARBA00022989"/>
    </source>
</evidence>
<comment type="subcellular location">
    <subcellularLocation>
        <location evidence="1">Cell inner membrane</location>
        <topology evidence="1">Single-pass membrane protein</topology>
        <orientation evidence="1">Periplasmic side</orientation>
    </subcellularLocation>
</comment>
<dbReference type="Proteomes" id="UP000315908">
    <property type="component" value="Unassembled WGS sequence"/>
</dbReference>
<evidence type="ECO:0000256" key="5">
    <source>
        <dbReference type="ARBA" id="ARBA00022519"/>
    </source>
</evidence>
<dbReference type="InterPro" id="IPR037682">
    <property type="entry name" value="TonB_C"/>
</dbReference>
<keyword evidence="5" id="KW-0997">Cell inner membrane</keyword>
<gene>
    <name evidence="12" type="ORF">IQ31_04654</name>
</gene>
<evidence type="ECO:0000256" key="9">
    <source>
        <dbReference type="ARBA" id="ARBA00023136"/>
    </source>
</evidence>
<comment type="similarity">
    <text evidence="2">Belongs to the TonB family.</text>
</comment>
<keyword evidence="4" id="KW-1003">Cell membrane</keyword>
<evidence type="ECO:0000256" key="1">
    <source>
        <dbReference type="ARBA" id="ARBA00004383"/>
    </source>
</evidence>
<feature type="domain" description="TonB C-terminal" evidence="11">
    <location>
        <begin position="134"/>
        <end position="228"/>
    </location>
</feature>
<dbReference type="SUPFAM" id="SSF74653">
    <property type="entry name" value="TolA/TonB C-terminal domain"/>
    <property type="match status" value="2"/>
</dbReference>
<dbReference type="RefSeq" id="WP_145330249.1">
    <property type="nucleotide sequence ID" value="NZ_JBPFPW010000003.1"/>
</dbReference>
<dbReference type="GO" id="GO:0031992">
    <property type="term" value="F:energy transducer activity"/>
    <property type="evidence" value="ECO:0007669"/>
    <property type="project" value="TreeGrafter"/>
</dbReference>
<keyword evidence="6" id="KW-0812">Transmembrane</keyword>
<dbReference type="PANTHER" id="PTHR33446:SF2">
    <property type="entry name" value="PROTEIN TONB"/>
    <property type="match status" value="1"/>
</dbReference>
<dbReference type="GO" id="GO:0098797">
    <property type="term" value="C:plasma membrane protein complex"/>
    <property type="evidence" value="ECO:0007669"/>
    <property type="project" value="TreeGrafter"/>
</dbReference>
<dbReference type="AlphaFoldDB" id="A0A562M7V5"/>
<organism evidence="12 13">
    <name type="scientific">Sphingobacterium siyangense</name>
    <dbReference type="NCBI Taxonomy" id="459529"/>
    <lineage>
        <taxon>Bacteria</taxon>
        <taxon>Pseudomonadati</taxon>
        <taxon>Bacteroidota</taxon>
        <taxon>Sphingobacteriia</taxon>
        <taxon>Sphingobacteriales</taxon>
        <taxon>Sphingobacteriaceae</taxon>
        <taxon>Sphingobacterium</taxon>
    </lineage>
</organism>
<dbReference type="GO" id="GO:0015031">
    <property type="term" value="P:protein transport"/>
    <property type="evidence" value="ECO:0007669"/>
    <property type="project" value="UniProtKB-KW"/>
</dbReference>
<evidence type="ECO:0000256" key="2">
    <source>
        <dbReference type="ARBA" id="ARBA00006555"/>
    </source>
</evidence>
<dbReference type="Gene3D" id="3.30.1150.10">
    <property type="match status" value="2"/>
</dbReference>
<feature type="chain" id="PRO_5022057201" evidence="10">
    <location>
        <begin position="24"/>
        <end position="230"/>
    </location>
</feature>
<keyword evidence="8" id="KW-1133">Transmembrane helix</keyword>
<proteinExistence type="inferred from homology"/>
<evidence type="ECO:0000256" key="6">
    <source>
        <dbReference type="ARBA" id="ARBA00022692"/>
    </source>
</evidence>
<dbReference type="InterPro" id="IPR051045">
    <property type="entry name" value="TonB-dependent_transducer"/>
</dbReference>
<protein>
    <submittedName>
        <fullName evidence="12">TonB family protein</fullName>
    </submittedName>
</protein>
<dbReference type="PROSITE" id="PS52015">
    <property type="entry name" value="TONB_CTD"/>
    <property type="match status" value="1"/>
</dbReference>
<dbReference type="NCBIfam" id="TIGR01352">
    <property type="entry name" value="tonB_Cterm"/>
    <property type="match status" value="1"/>
</dbReference>
<evidence type="ECO:0000313" key="13">
    <source>
        <dbReference type="Proteomes" id="UP000315908"/>
    </source>
</evidence>
<sequence length="230" mass="25436">MKAIIFSLIGMLSCVFSFGQENAALPKIGYDSFVKQVNRSFKLTDSEISKDISGEIILDIRVNQFGKIDSADIAKDIEKGMGIRLLKAVKMSGDWEPATKNGKPIASWVRFPYKVLSFKESANSAAIVKAEPIEGMSTFIEKFYKNFQYPPEALKAGLSGDYELNFIVKEDGKITGVKLKDDPGYGVLTSAQRALNRAGKWKPATQNGEAVKSSVVVPFKLNLKEFRTHI</sequence>
<evidence type="ECO:0000259" key="11">
    <source>
        <dbReference type="PROSITE" id="PS52015"/>
    </source>
</evidence>
<feature type="signal peptide" evidence="10">
    <location>
        <begin position="1"/>
        <end position="23"/>
    </location>
</feature>
<evidence type="ECO:0000256" key="3">
    <source>
        <dbReference type="ARBA" id="ARBA00022448"/>
    </source>
</evidence>
<dbReference type="InterPro" id="IPR006260">
    <property type="entry name" value="TonB/TolA_C"/>
</dbReference>
<evidence type="ECO:0000313" key="12">
    <source>
        <dbReference type="EMBL" id="TWI15960.1"/>
    </source>
</evidence>